<reference evidence="2" key="1">
    <citation type="submission" date="2013-08" db="EMBL/GenBank/DDBJ databases">
        <authorList>
            <person name="Mendez C."/>
            <person name="Richter M."/>
            <person name="Ferrer M."/>
            <person name="Sanchez J."/>
        </authorList>
    </citation>
    <scope>NUCLEOTIDE SEQUENCE</scope>
</reference>
<dbReference type="EMBL" id="AUZX01006283">
    <property type="protein sequence ID" value="EQD64511.1"/>
    <property type="molecule type" value="Genomic_DNA"/>
</dbReference>
<dbReference type="GO" id="GO:0006508">
    <property type="term" value="P:proteolysis"/>
    <property type="evidence" value="ECO:0007669"/>
    <property type="project" value="UniProtKB-KW"/>
</dbReference>
<keyword evidence="2" id="KW-0378">Hydrolase</keyword>
<organism evidence="2">
    <name type="scientific">mine drainage metagenome</name>
    <dbReference type="NCBI Taxonomy" id="410659"/>
    <lineage>
        <taxon>unclassified sequences</taxon>
        <taxon>metagenomes</taxon>
        <taxon>ecological metagenomes</taxon>
    </lineage>
</organism>
<comment type="caution">
    <text evidence="2">The sequence shown here is derived from an EMBL/GenBank/DDBJ whole genome shotgun (WGS) entry which is preliminary data.</text>
</comment>
<sequence length="268" mass="29654">MPSIRRLLPTLLGLSFVLFAAVPALAAPVPVPTTSAAPIPAAATSAACKLPVRVHQGVGALRPLQPNATQSEVTQLTARLLTRYSYEALPLDASMARRVFKGYIDALDPDKMYFTAQDLANFKPIEDHLDGAIWSGDLSGPFAMFNVYEKSVAARVAYAEALIKKGGFDFNTDASYEVDREHAPWAADNAALDTIWRERVMNDWLRLKLAGKSDADIRTVLDKRYQNYLDSLRELDSEDVFSMFLNAYAMANDPHTNYFGPRASENFD</sequence>
<reference evidence="2" key="2">
    <citation type="journal article" date="2014" name="ISME J.">
        <title>Microbial stratification in low pH oxic and suboxic macroscopic growths along an acid mine drainage.</title>
        <authorList>
            <person name="Mendez-Garcia C."/>
            <person name="Mesa V."/>
            <person name="Sprenger R.R."/>
            <person name="Richter M."/>
            <person name="Diez M.S."/>
            <person name="Solano J."/>
            <person name="Bargiela R."/>
            <person name="Golyshina O.V."/>
            <person name="Manteca A."/>
            <person name="Ramos J.L."/>
            <person name="Gallego J.R."/>
            <person name="Llorente I."/>
            <person name="Martins Dos Santos V.A."/>
            <person name="Jensen O.N."/>
            <person name="Pelaez A.I."/>
            <person name="Sanchez J."/>
            <person name="Ferrer M."/>
        </authorList>
    </citation>
    <scope>NUCLEOTIDE SEQUENCE</scope>
</reference>
<dbReference type="Pfam" id="PF17804">
    <property type="entry name" value="TSP_NTD"/>
    <property type="match status" value="1"/>
</dbReference>
<feature type="domain" description="Tail specific protease N-terminal" evidence="1">
    <location>
        <begin position="79"/>
        <end position="262"/>
    </location>
</feature>
<name>T1AV57_9ZZZZ</name>
<dbReference type="AlphaFoldDB" id="T1AV57"/>
<evidence type="ECO:0000259" key="1">
    <source>
        <dbReference type="Pfam" id="PF17804"/>
    </source>
</evidence>
<evidence type="ECO:0000313" key="2">
    <source>
        <dbReference type="EMBL" id="EQD64511.1"/>
    </source>
</evidence>
<keyword evidence="2" id="KW-0645">Protease</keyword>
<dbReference type="GO" id="GO:0008233">
    <property type="term" value="F:peptidase activity"/>
    <property type="evidence" value="ECO:0007669"/>
    <property type="project" value="UniProtKB-KW"/>
</dbReference>
<accession>T1AV57</accession>
<proteinExistence type="predicted"/>
<dbReference type="InterPro" id="IPR040573">
    <property type="entry name" value="TSP_N"/>
</dbReference>
<feature type="non-terminal residue" evidence="2">
    <location>
        <position position="268"/>
    </location>
</feature>
<protein>
    <submittedName>
        <fullName evidence="2">Carboxyl-terminal protease</fullName>
    </submittedName>
</protein>
<gene>
    <name evidence="2" type="ORF">B1A_08821</name>
</gene>